<evidence type="ECO:0000313" key="4">
    <source>
        <dbReference type="Proteomes" id="UP001549321"/>
    </source>
</evidence>
<evidence type="ECO:0000256" key="1">
    <source>
        <dbReference type="SAM" id="MobiDB-lite"/>
    </source>
</evidence>
<evidence type="ECO:0000259" key="2">
    <source>
        <dbReference type="Pfam" id="PF06904"/>
    </source>
</evidence>
<dbReference type="EMBL" id="JBEPSM010000004">
    <property type="protein sequence ID" value="MET4636270.1"/>
    <property type="molecule type" value="Genomic_DNA"/>
</dbReference>
<feature type="domain" description="Extensin-like C-terminal" evidence="2">
    <location>
        <begin position="272"/>
        <end position="450"/>
    </location>
</feature>
<feature type="region of interest" description="Disordered" evidence="1">
    <location>
        <begin position="186"/>
        <end position="247"/>
    </location>
</feature>
<feature type="compositionally biased region" description="Low complexity" evidence="1">
    <location>
        <begin position="62"/>
        <end position="78"/>
    </location>
</feature>
<feature type="compositionally biased region" description="Basic and acidic residues" evidence="1">
    <location>
        <begin position="202"/>
        <end position="216"/>
    </location>
</feature>
<sequence>MAKLRVLTFGAGGLLAALFVGAMPIEARAVTPDQLFQKVFPKVNQTSERKPAKRKPHRAPRAVEPAKAAAPPVVETPAGSAAVSTPLPTPRPAVKAEAVEAPASQAPVVAATPLPRTKPAEDRKAAGLVAIPAPAEATVGTVKTVPIPADPALAAGAIAAASALAGAVPADPPSEGELAFAPPVLPTLLKPTPTDGRNVDGSLKKGDRLPPPEKEAALAPADPAPAGKTEDDKSAVAAATPPSLPMPRRKPDVVLAALVPNIIPAVPEALAACKASMSGLKISASALPAIHAGSCGGPDPFEVTALEGGKVELEPGAKINCAVATTLARWVEQDIQPSAQATLGGRVTALRVADSYSCRGRNRVVNAMLSEHAFLNAIDIAAFQVNGRWVTVSKAKDRTEKEDTFLKAARVSACDKFNTVLGPGSDGYHEDHYHVDLRQRGKGGGRKYCR</sequence>
<proteinExistence type="predicted"/>
<comment type="caution">
    <text evidence="3">The sequence shown here is derived from an EMBL/GenBank/DDBJ whole genome shotgun (WGS) entry which is preliminary data.</text>
</comment>
<reference evidence="3 4" key="1">
    <citation type="submission" date="2024-06" db="EMBL/GenBank/DDBJ databases">
        <title>Sorghum-associated microbial communities from plants grown in Nebraska, USA.</title>
        <authorList>
            <person name="Schachtman D."/>
        </authorList>
    </citation>
    <scope>NUCLEOTIDE SEQUENCE [LARGE SCALE GENOMIC DNA]</scope>
    <source>
        <strain evidence="3 4">3207</strain>
    </source>
</reference>
<protein>
    <recommendedName>
        <fullName evidence="2">Extensin-like C-terminal domain-containing protein</fullName>
    </recommendedName>
</protein>
<keyword evidence="4" id="KW-1185">Reference proteome</keyword>
<dbReference type="InterPro" id="IPR009683">
    <property type="entry name" value="Extensin-like_C"/>
</dbReference>
<dbReference type="Pfam" id="PF06904">
    <property type="entry name" value="Extensin-like_C"/>
    <property type="match status" value="1"/>
</dbReference>
<evidence type="ECO:0000313" key="3">
    <source>
        <dbReference type="EMBL" id="MET4636270.1"/>
    </source>
</evidence>
<gene>
    <name evidence="3" type="ORF">ABIE08_004228</name>
</gene>
<accession>A0ABV2R4U3</accession>
<feature type="compositionally biased region" description="Low complexity" evidence="1">
    <location>
        <begin position="217"/>
        <end position="226"/>
    </location>
</feature>
<organism evidence="3 4">
    <name type="scientific">Kaistia defluvii</name>
    <dbReference type="NCBI Taxonomy" id="410841"/>
    <lineage>
        <taxon>Bacteria</taxon>
        <taxon>Pseudomonadati</taxon>
        <taxon>Pseudomonadota</taxon>
        <taxon>Alphaproteobacteria</taxon>
        <taxon>Hyphomicrobiales</taxon>
        <taxon>Kaistiaceae</taxon>
        <taxon>Kaistia</taxon>
    </lineage>
</organism>
<feature type="region of interest" description="Disordered" evidence="1">
    <location>
        <begin position="41"/>
        <end position="89"/>
    </location>
</feature>
<name>A0ABV2R4U3_9HYPH</name>
<dbReference type="Proteomes" id="UP001549321">
    <property type="component" value="Unassembled WGS sequence"/>
</dbReference>
<dbReference type="RefSeq" id="WP_354553802.1">
    <property type="nucleotide sequence ID" value="NZ_JBEPSM010000004.1"/>
</dbReference>
<feature type="compositionally biased region" description="Basic residues" evidence="1">
    <location>
        <begin position="51"/>
        <end position="60"/>
    </location>
</feature>